<feature type="transmembrane region" description="Helical" evidence="1">
    <location>
        <begin position="581"/>
        <end position="600"/>
    </location>
</feature>
<dbReference type="KEGG" id="mcol:MCOLE_v1c00800"/>
<accession>A0A2K8P4S5</accession>
<organism evidence="2 3">
    <name type="scientific">Mesoplasma coleopterae</name>
    <dbReference type="NCBI Taxonomy" id="324078"/>
    <lineage>
        <taxon>Bacteria</taxon>
        <taxon>Bacillati</taxon>
        <taxon>Mycoplasmatota</taxon>
        <taxon>Mollicutes</taxon>
        <taxon>Entomoplasmatales</taxon>
        <taxon>Entomoplasmataceae</taxon>
        <taxon>Mesoplasma</taxon>
    </lineage>
</organism>
<evidence type="ECO:0000313" key="2">
    <source>
        <dbReference type="EMBL" id="ATZ20595.1"/>
    </source>
</evidence>
<dbReference type="AlphaFoldDB" id="A0A2K8P4S5"/>
<evidence type="ECO:0000256" key="1">
    <source>
        <dbReference type="SAM" id="Phobius"/>
    </source>
</evidence>
<feature type="transmembrane region" description="Helical" evidence="1">
    <location>
        <begin position="20"/>
        <end position="45"/>
    </location>
</feature>
<dbReference type="EMBL" id="CP024968">
    <property type="protein sequence ID" value="ATZ20595.1"/>
    <property type="molecule type" value="Genomic_DNA"/>
</dbReference>
<evidence type="ECO:0000313" key="3">
    <source>
        <dbReference type="Proteomes" id="UP000232221"/>
    </source>
</evidence>
<name>A0A2K8P4S5_9MOLU</name>
<feature type="transmembrane region" description="Helical" evidence="1">
    <location>
        <begin position="1080"/>
        <end position="1098"/>
    </location>
</feature>
<dbReference type="RefSeq" id="WP_100670499.1">
    <property type="nucleotide sequence ID" value="NZ_CP024968.1"/>
</dbReference>
<feature type="transmembrane region" description="Helical" evidence="1">
    <location>
        <begin position="414"/>
        <end position="434"/>
    </location>
</feature>
<dbReference type="OrthoDB" id="391687at2"/>
<feature type="transmembrane region" description="Helical" evidence="1">
    <location>
        <begin position="455"/>
        <end position="480"/>
    </location>
</feature>
<reference evidence="2 3" key="1">
    <citation type="submission" date="2017-11" db="EMBL/GenBank/DDBJ databases">
        <title>Genome sequence of Mesoplasma coleopterae BARC 779 (ATCC 49583).</title>
        <authorList>
            <person name="Lo W.-S."/>
            <person name="Kuo C.-H."/>
        </authorList>
    </citation>
    <scope>NUCLEOTIDE SEQUENCE [LARGE SCALE GENOMIC DNA]</scope>
    <source>
        <strain evidence="2 3">BARC 779</strain>
    </source>
</reference>
<keyword evidence="1" id="KW-1133">Transmembrane helix</keyword>
<feature type="transmembrane region" description="Helical" evidence="1">
    <location>
        <begin position="1163"/>
        <end position="1185"/>
    </location>
</feature>
<sequence>MKLKLILKQSWKDYKNKSILYFVFIIFLTIILGIILGILSFITFAEMNMKDTHRSRYGGQIYVQNNLVSKNYVSNEGIKLTDRSIVDAQGKLNNYIYNNLNLETKYKIGAQYDEIIDVYIDLIGQYFKGNIKTFRYSSSQKKQESLAKINKPENLTIDIQTLIQINEDLYKNLSLISSELYMLYLYDGLKDKYTFWSHPVEWNIKDQFKNNLTLSLNPNYRDNFRNDEEFNKYSEFNPNEASNFKIYNEKPTSEFSIEDREKIYKGQFVYTTPRYLELNNLKIGDTIKIFRNETSYDFLVKGTIMTPYLTTMNYDQGKMTTGLQGYYYLLGNNRKISDNENDLRLDSQRLSYSILNKNIKKVNEDISNFMNDGFYYSKELDQNGNLKSTYLSTLWNDIYKTDVYSVTYNLLSKILLVIIIGLLLIIFIVFYFMCENFSKLNKETYYNLKAMGCGNVTLTLISSISAIIPILISFIFSVFISLPIAKMFAVSVATAYSFSWPEVMLTWKLLIYTIIIVFGIFGIFMLNNFIVISGKKAKINRFKENKKPSNFIMSTKKIITPLPSRTRIGLSFALSNIAKNIYCFIILSLVFTVILFTFQFNTSVNKSANSMVSFASPEISIKYQSSSWDFKTNYSIDEKGEKKISYDFSTEQITDYKEIDDLINVSDYESLIGMIINTSFENVSNSFYAEASNYMITGEFIWNVAESIKTEEELKVKIINPLILAISINSQIPPQEKEKVLNWLKNSENQKTIWTYYKLLQDRIFSLKTDLDDLGIEQESVFPINLLFGKTVIIPGTKNYWSSSVKFSNISDGKTWGSATSVAASKQQPHNNIQTISESNSAAIGSTITKIKMPNGNQVSALKVEVAKPLADRYGMRSGHTMLMSVESLKTNEISEVRIPIYISGIRNDDLLTKNIYFEKSDYFKVLKETLESRATPFITQTYDSEVLKKSEWESYENLIDEIINKSESNDPIENQILNNSQFSKSDIPVNLRYLTLPKVSNKLVYDLVKEESTTMQSDRTDLLSYWDKVDSPDKFWSSKNGLYLNSLSKDVWNYRLIRDAILSKAAPFQNIMRTLDQSLVGMVLAISLVLISLILFENKNTIILFKSLGYKTREINKYLVTGYLIAAIGALITALVVNKYIIGYLSPVVYETAGISLTYVLSYSYILYGVILTSSFILLILGSIKIYTKRQNPKEVIK</sequence>
<gene>
    <name evidence="2" type="ORF">MCOLE_v1c00800</name>
</gene>
<dbReference type="Proteomes" id="UP000232221">
    <property type="component" value="Chromosome"/>
</dbReference>
<proteinExistence type="predicted"/>
<protein>
    <submittedName>
        <fullName evidence="2">Uncharacterized protein</fullName>
    </submittedName>
</protein>
<keyword evidence="1" id="KW-0812">Transmembrane</keyword>
<feature type="transmembrane region" description="Helical" evidence="1">
    <location>
        <begin position="509"/>
        <end position="532"/>
    </location>
</feature>
<feature type="transmembrane region" description="Helical" evidence="1">
    <location>
        <begin position="1119"/>
        <end position="1143"/>
    </location>
</feature>
<keyword evidence="3" id="KW-1185">Reference proteome</keyword>
<keyword evidence="1" id="KW-0472">Membrane</keyword>